<accession>A0A3L6G8S4</accession>
<dbReference type="EMBL" id="NCVQ01000002">
    <property type="protein sequence ID" value="PWZ44954.1"/>
    <property type="molecule type" value="Genomic_DNA"/>
</dbReference>
<proteinExistence type="predicted"/>
<name>A0A3L6G8S4_MAIZE</name>
<feature type="domain" description="DUF7597" evidence="1">
    <location>
        <begin position="7"/>
        <end position="70"/>
    </location>
</feature>
<dbReference type="Proteomes" id="UP000251960">
    <property type="component" value="Chromosome 10"/>
</dbReference>
<evidence type="ECO:0000313" key="3">
    <source>
        <dbReference type="Proteomes" id="UP000251960"/>
    </source>
</evidence>
<dbReference type="Pfam" id="PF24530">
    <property type="entry name" value="DUF7597"/>
    <property type="match status" value="1"/>
</dbReference>
<dbReference type="AlphaFoldDB" id="A0A3L6G8S4"/>
<reference evidence="2 3" key="1">
    <citation type="journal article" date="2018" name="Nat. Genet.">
        <title>Extensive intraspecific gene order and gene structural variations between Mo17 and other maize genomes.</title>
        <authorList>
            <person name="Sun S."/>
            <person name="Zhou Y."/>
            <person name="Chen J."/>
            <person name="Shi J."/>
            <person name="Zhao H."/>
            <person name="Zhao H."/>
            <person name="Song W."/>
            <person name="Zhang M."/>
            <person name="Cui Y."/>
            <person name="Dong X."/>
            <person name="Liu H."/>
            <person name="Ma X."/>
            <person name="Jiao Y."/>
            <person name="Wang B."/>
            <person name="Wei X."/>
            <person name="Stein J.C."/>
            <person name="Glaubitz J.C."/>
            <person name="Lu F."/>
            <person name="Yu G."/>
            <person name="Liang C."/>
            <person name="Fengler K."/>
            <person name="Li B."/>
            <person name="Rafalski A."/>
            <person name="Schnable P.S."/>
            <person name="Ware D.H."/>
            <person name="Buckler E.S."/>
            <person name="Lai J."/>
        </authorList>
    </citation>
    <scope>NUCLEOTIDE SEQUENCE [LARGE SCALE GENOMIC DNA]</scope>
    <source>
        <strain evidence="3">cv. Missouri 17</strain>
        <tissue evidence="2">Seedling</tissue>
    </source>
</reference>
<sequence>MANYVADPRPFLPPEMIMEDGGPLRRARARVHMVDLLEVKAEQFVIVEDVDGVLAPSDLGMFVQQIQDFV</sequence>
<evidence type="ECO:0000313" key="2">
    <source>
        <dbReference type="EMBL" id="PWZ44954.1"/>
    </source>
</evidence>
<protein>
    <recommendedName>
        <fullName evidence="1">DUF7597 domain-containing protein</fullName>
    </recommendedName>
</protein>
<comment type="caution">
    <text evidence="2">The sequence shown here is derived from an EMBL/GenBank/DDBJ whole genome shotgun (WGS) entry which is preliminary data.</text>
</comment>
<dbReference type="InterPro" id="IPR056018">
    <property type="entry name" value="DUF7597"/>
</dbReference>
<gene>
    <name evidence="2" type="ORF">Zm00014a_033834</name>
</gene>
<evidence type="ECO:0000259" key="1">
    <source>
        <dbReference type="Pfam" id="PF24530"/>
    </source>
</evidence>
<organism evidence="2 3">
    <name type="scientific">Zea mays</name>
    <name type="common">Maize</name>
    <dbReference type="NCBI Taxonomy" id="4577"/>
    <lineage>
        <taxon>Eukaryota</taxon>
        <taxon>Viridiplantae</taxon>
        <taxon>Streptophyta</taxon>
        <taxon>Embryophyta</taxon>
        <taxon>Tracheophyta</taxon>
        <taxon>Spermatophyta</taxon>
        <taxon>Magnoliopsida</taxon>
        <taxon>Liliopsida</taxon>
        <taxon>Poales</taxon>
        <taxon>Poaceae</taxon>
        <taxon>PACMAD clade</taxon>
        <taxon>Panicoideae</taxon>
        <taxon>Andropogonodae</taxon>
        <taxon>Andropogoneae</taxon>
        <taxon>Tripsacinae</taxon>
        <taxon>Zea</taxon>
    </lineage>
</organism>